<organism evidence="2 3">
    <name type="scientific">Listeria welshimeri</name>
    <dbReference type="NCBI Taxonomy" id="1643"/>
    <lineage>
        <taxon>Bacteria</taxon>
        <taxon>Bacillati</taxon>
        <taxon>Bacillota</taxon>
        <taxon>Bacilli</taxon>
        <taxon>Bacillales</taxon>
        <taxon>Listeriaceae</taxon>
        <taxon>Listeria</taxon>
    </lineage>
</organism>
<comment type="caution">
    <text evidence="2">The sequence shown here is derived from an EMBL/GenBank/DDBJ whole genome shotgun (WGS) entry which is preliminary data.</text>
</comment>
<dbReference type="Proteomes" id="UP000219632">
    <property type="component" value="Unassembled WGS sequence"/>
</dbReference>
<keyword evidence="3" id="KW-1185">Reference proteome</keyword>
<name>A0ABX4IBN2_LISWE</name>
<feature type="domain" description="Integrase catalytic" evidence="1">
    <location>
        <begin position="26"/>
        <end position="61"/>
    </location>
</feature>
<accession>A0ABX4IBN2</accession>
<reference evidence="2 3" key="1">
    <citation type="submission" date="2017-09" db="EMBL/GenBank/DDBJ databases">
        <title>Draft Genomes of 144 Listeria Monocytogenes isolates from foods.</title>
        <authorList>
            <person name="Wu C.H."/>
            <person name="Ng J."/>
            <person name="Kiang D."/>
            <person name="Chen C.-Y."/>
            <person name="Frink S."/>
            <person name="Lafrades M."/>
            <person name="Morales C."/>
            <person name="Park P."/>
            <person name="Zwick M."/>
        </authorList>
    </citation>
    <scope>NUCLEOTIDE SEQUENCE [LARGE SCALE GENOMIC DNA]</scope>
    <source>
        <strain evidence="2 3">CDPHFDLB-F14M01633.75-2</strain>
    </source>
</reference>
<dbReference type="Pfam" id="PF13333">
    <property type="entry name" value="rve_2"/>
    <property type="match status" value="1"/>
</dbReference>
<dbReference type="EMBL" id="NYPG01000006">
    <property type="protein sequence ID" value="PDK40654.1"/>
    <property type="molecule type" value="Genomic_DNA"/>
</dbReference>
<dbReference type="RefSeq" id="WP_097350731.1">
    <property type="nucleotide sequence ID" value="NZ_JACTJI010000004.1"/>
</dbReference>
<dbReference type="InterPro" id="IPR001584">
    <property type="entry name" value="Integrase_cat-core"/>
</dbReference>
<sequence length="74" mass="8674">MRAAKVSSRNLTLAAYFYWLNRMMHFYGMLKQEMDSGAIYISFEQLDQAINDLIKNTNQISLVGIRLNFFYLSP</sequence>
<gene>
    <name evidence="2" type="ORF">AFZ32_11330</name>
</gene>
<protein>
    <recommendedName>
        <fullName evidence="1">Integrase catalytic domain-containing protein</fullName>
    </recommendedName>
</protein>
<proteinExistence type="predicted"/>
<evidence type="ECO:0000313" key="2">
    <source>
        <dbReference type="EMBL" id="PDK40654.1"/>
    </source>
</evidence>
<evidence type="ECO:0000259" key="1">
    <source>
        <dbReference type="Pfam" id="PF13333"/>
    </source>
</evidence>
<evidence type="ECO:0000313" key="3">
    <source>
        <dbReference type="Proteomes" id="UP000219632"/>
    </source>
</evidence>